<gene>
    <name evidence="2" type="ORF">B0T19DRAFT_111428</name>
</gene>
<feature type="compositionally biased region" description="Polar residues" evidence="1">
    <location>
        <begin position="138"/>
        <end position="147"/>
    </location>
</feature>
<organism evidence="2 3">
    <name type="scientific">Cercophora scortea</name>
    <dbReference type="NCBI Taxonomy" id="314031"/>
    <lineage>
        <taxon>Eukaryota</taxon>
        <taxon>Fungi</taxon>
        <taxon>Dikarya</taxon>
        <taxon>Ascomycota</taxon>
        <taxon>Pezizomycotina</taxon>
        <taxon>Sordariomycetes</taxon>
        <taxon>Sordariomycetidae</taxon>
        <taxon>Sordariales</taxon>
        <taxon>Lasiosphaeriaceae</taxon>
        <taxon>Cercophora</taxon>
    </lineage>
</organism>
<reference evidence="2" key="1">
    <citation type="journal article" date="2023" name="Mol. Phylogenet. Evol.">
        <title>Genome-scale phylogeny and comparative genomics of the fungal order Sordariales.</title>
        <authorList>
            <person name="Hensen N."/>
            <person name="Bonometti L."/>
            <person name="Westerberg I."/>
            <person name="Brannstrom I.O."/>
            <person name="Guillou S."/>
            <person name="Cros-Aarteil S."/>
            <person name="Calhoun S."/>
            <person name="Haridas S."/>
            <person name="Kuo A."/>
            <person name="Mondo S."/>
            <person name="Pangilinan J."/>
            <person name="Riley R."/>
            <person name="LaButti K."/>
            <person name="Andreopoulos B."/>
            <person name="Lipzen A."/>
            <person name="Chen C."/>
            <person name="Yan M."/>
            <person name="Daum C."/>
            <person name="Ng V."/>
            <person name="Clum A."/>
            <person name="Steindorff A."/>
            <person name="Ohm R.A."/>
            <person name="Martin F."/>
            <person name="Silar P."/>
            <person name="Natvig D.O."/>
            <person name="Lalanne C."/>
            <person name="Gautier V."/>
            <person name="Ament-Velasquez S.L."/>
            <person name="Kruys A."/>
            <person name="Hutchinson M.I."/>
            <person name="Powell A.J."/>
            <person name="Barry K."/>
            <person name="Miller A.N."/>
            <person name="Grigoriev I.V."/>
            <person name="Debuchy R."/>
            <person name="Gladieux P."/>
            <person name="Hiltunen Thoren M."/>
            <person name="Johannesson H."/>
        </authorList>
    </citation>
    <scope>NUCLEOTIDE SEQUENCE</scope>
    <source>
        <strain evidence="2">SMH4131-1</strain>
    </source>
</reference>
<feature type="compositionally biased region" description="Low complexity" evidence="1">
    <location>
        <begin position="148"/>
        <end position="177"/>
    </location>
</feature>
<proteinExistence type="predicted"/>
<feature type="region of interest" description="Disordered" evidence="1">
    <location>
        <begin position="254"/>
        <end position="440"/>
    </location>
</feature>
<feature type="compositionally biased region" description="Acidic residues" evidence="1">
    <location>
        <begin position="13"/>
        <end position="22"/>
    </location>
</feature>
<feature type="compositionally biased region" description="Low complexity" evidence="1">
    <location>
        <begin position="46"/>
        <end position="80"/>
    </location>
</feature>
<keyword evidence="3" id="KW-1185">Reference proteome</keyword>
<dbReference type="Proteomes" id="UP001286456">
    <property type="component" value="Unassembled WGS sequence"/>
</dbReference>
<protein>
    <submittedName>
        <fullName evidence="2">Uncharacterized protein</fullName>
    </submittedName>
</protein>
<feature type="compositionally biased region" description="Basic and acidic residues" evidence="1">
    <location>
        <begin position="393"/>
        <end position="404"/>
    </location>
</feature>
<feature type="region of interest" description="Disordered" evidence="1">
    <location>
        <begin position="34"/>
        <end position="219"/>
    </location>
</feature>
<feature type="compositionally biased region" description="Basic and acidic residues" evidence="1">
    <location>
        <begin position="350"/>
        <end position="368"/>
    </location>
</feature>
<feature type="compositionally biased region" description="Basic residues" evidence="1">
    <location>
        <begin position="114"/>
        <end position="125"/>
    </location>
</feature>
<dbReference type="EMBL" id="JAUEPO010000002">
    <property type="protein sequence ID" value="KAK3332794.1"/>
    <property type="molecule type" value="Genomic_DNA"/>
</dbReference>
<dbReference type="AlphaFoldDB" id="A0AAE0MIY8"/>
<name>A0AAE0MIY8_9PEZI</name>
<feature type="compositionally biased region" description="Basic and acidic residues" evidence="1">
    <location>
        <begin position="299"/>
        <end position="316"/>
    </location>
</feature>
<sequence length="482" mass="51365">MDNEQFGGRTDDDLFSDDFEPVLPEDEIVTITNEFAAQTLVPDPPSAAAATSQAPAAPAAASHPPTTAQRTQQAAPTHAALQGQAPPKSLAQSRHNRPEKPSKPAGNKQNNQHNHSHNHSKHSKSHPSADVAALTATPAPTQEHAQVSEQTQAQAPAEPQAQTSSSAPPSAPTEPAAMAIKDKEKTQEGPAKTPSASAIGAARLGSGANPRTKLTETELAAKMEQMRILAAEKTRRFEQAQRDESEHAVAYAKGMEEARKRRAEEATKRRAADEDRRRLEEERAKNRERKLHAMGQKEGGWDEGKDERIQEEERKVYRGANGGVRGTKSNVGGGLSGSRFATPAAVAGGDGERREGGGYGGEREDRGFRGRGGGRGRGGRGGGRGGRALFDADGDRDADRHTEQQQKNWPRGQAAGAQKNKPILEPEAFPALPGSSAPKKIDVKTTMPALPSFNNSNAMLSPLIGKWADEVAAMDEKPPADS</sequence>
<evidence type="ECO:0000313" key="2">
    <source>
        <dbReference type="EMBL" id="KAK3332794.1"/>
    </source>
</evidence>
<evidence type="ECO:0000313" key="3">
    <source>
        <dbReference type="Proteomes" id="UP001286456"/>
    </source>
</evidence>
<feature type="compositionally biased region" description="Gly residues" evidence="1">
    <location>
        <begin position="320"/>
        <end position="336"/>
    </location>
</feature>
<feature type="region of interest" description="Disordered" evidence="1">
    <location>
        <begin position="1"/>
        <end position="22"/>
    </location>
</feature>
<evidence type="ECO:0000256" key="1">
    <source>
        <dbReference type="SAM" id="MobiDB-lite"/>
    </source>
</evidence>
<feature type="compositionally biased region" description="Basic and acidic residues" evidence="1">
    <location>
        <begin position="254"/>
        <end position="285"/>
    </location>
</feature>
<accession>A0AAE0MIY8</accession>
<reference evidence="2" key="2">
    <citation type="submission" date="2023-06" db="EMBL/GenBank/DDBJ databases">
        <authorList>
            <consortium name="Lawrence Berkeley National Laboratory"/>
            <person name="Haridas S."/>
            <person name="Hensen N."/>
            <person name="Bonometti L."/>
            <person name="Westerberg I."/>
            <person name="Brannstrom I.O."/>
            <person name="Guillou S."/>
            <person name="Cros-Aarteil S."/>
            <person name="Calhoun S."/>
            <person name="Kuo A."/>
            <person name="Mondo S."/>
            <person name="Pangilinan J."/>
            <person name="Riley R."/>
            <person name="Labutti K."/>
            <person name="Andreopoulos B."/>
            <person name="Lipzen A."/>
            <person name="Chen C."/>
            <person name="Yanf M."/>
            <person name="Daum C."/>
            <person name="Ng V."/>
            <person name="Clum A."/>
            <person name="Steindorff A."/>
            <person name="Ohm R."/>
            <person name="Martin F."/>
            <person name="Silar P."/>
            <person name="Natvig D."/>
            <person name="Lalanne C."/>
            <person name="Gautier V."/>
            <person name="Ament-Velasquez S.L."/>
            <person name="Kruys A."/>
            <person name="Hutchinson M.I."/>
            <person name="Powell A.J."/>
            <person name="Barry K."/>
            <person name="Miller A.N."/>
            <person name="Grigoriev I.V."/>
            <person name="Debuchy R."/>
            <person name="Gladieux P."/>
            <person name="Thoren M.H."/>
            <person name="Johannesson H."/>
        </authorList>
    </citation>
    <scope>NUCLEOTIDE SEQUENCE</scope>
    <source>
        <strain evidence="2">SMH4131-1</strain>
    </source>
</reference>
<comment type="caution">
    <text evidence="2">The sequence shown here is derived from an EMBL/GenBank/DDBJ whole genome shotgun (WGS) entry which is preliminary data.</text>
</comment>